<keyword evidence="4 5" id="KW-0472">Membrane</keyword>
<feature type="transmembrane region" description="Helical" evidence="5">
    <location>
        <begin position="40"/>
        <end position="60"/>
    </location>
</feature>
<evidence type="ECO:0000256" key="1">
    <source>
        <dbReference type="ARBA" id="ARBA00004127"/>
    </source>
</evidence>
<dbReference type="InterPro" id="IPR007318">
    <property type="entry name" value="Phopholipid_MeTrfase"/>
</dbReference>
<feature type="transmembrane region" description="Helical" evidence="5">
    <location>
        <begin position="12"/>
        <end position="34"/>
    </location>
</feature>
<evidence type="ECO:0000256" key="4">
    <source>
        <dbReference type="ARBA" id="ARBA00023136"/>
    </source>
</evidence>
<evidence type="ECO:0000256" key="2">
    <source>
        <dbReference type="ARBA" id="ARBA00022692"/>
    </source>
</evidence>
<keyword evidence="7" id="KW-1185">Reference proteome</keyword>
<dbReference type="RefSeq" id="WP_231006979.1">
    <property type="nucleotide sequence ID" value="NZ_JAJNEC010000005.1"/>
</dbReference>
<evidence type="ECO:0000313" key="6">
    <source>
        <dbReference type="EMBL" id="MCD2424770.1"/>
    </source>
</evidence>
<feature type="transmembrane region" description="Helical" evidence="5">
    <location>
        <begin position="93"/>
        <end position="120"/>
    </location>
</feature>
<gene>
    <name evidence="6" type="ORF">LQ567_18450</name>
</gene>
<dbReference type="Proteomes" id="UP001199816">
    <property type="component" value="Unassembled WGS sequence"/>
</dbReference>
<evidence type="ECO:0000256" key="5">
    <source>
        <dbReference type="SAM" id="Phobius"/>
    </source>
</evidence>
<dbReference type="Gene3D" id="1.20.120.1630">
    <property type="match status" value="1"/>
</dbReference>
<accession>A0ABS8PUL6</accession>
<dbReference type="PANTHER" id="PTHR12714">
    <property type="entry name" value="PROTEIN-S ISOPRENYLCYSTEINE O-METHYLTRANSFERASE"/>
    <property type="match status" value="1"/>
</dbReference>
<name>A0ABS8PUL6_9BACT</name>
<dbReference type="PANTHER" id="PTHR12714:SF9">
    <property type="entry name" value="PROTEIN-S-ISOPRENYLCYSTEINE O-METHYLTRANSFERASE"/>
    <property type="match status" value="1"/>
</dbReference>
<proteinExistence type="predicted"/>
<reference evidence="6 7" key="1">
    <citation type="submission" date="2021-11" db="EMBL/GenBank/DDBJ databases">
        <title>Genomic of Niabella pedocola.</title>
        <authorList>
            <person name="Wu T."/>
        </authorList>
    </citation>
    <scope>NUCLEOTIDE SEQUENCE [LARGE SCALE GENOMIC DNA]</scope>
    <source>
        <strain evidence="6 7">JCM 31011</strain>
    </source>
</reference>
<sequence length="152" mass="17484">MDTSIPRIPPPVYFLLSLIAMLLLNAYWPIAYWLHAPWKYLGILMLITGFALSAGSALLFRKSGTHLRPGARATFIVVKGPFRYTRNPMYAGLLIMLMGTAILLGTVSPLLILPLFFIILHTQFVLKEEKWMEQWFGDAYLKYKNSTPRWFM</sequence>
<keyword evidence="3 5" id="KW-1133">Transmembrane helix</keyword>
<comment type="subcellular location">
    <subcellularLocation>
        <location evidence="1">Endomembrane system</location>
        <topology evidence="1">Multi-pass membrane protein</topology>
    </subcellularLocation>
</comment>
<organism evidence="6 7">
    <name type="scientific">Niabella pedocola</name>
    <dbReference type="NCBI Taxonomy" id="1752077"/>
    <lineage>
        <taxon>Bacteria</taxon>
        <taxon>Pseudomonadati</taxon>
        <taxon>Bacteroidota</taxon>
        <taxon>Chitinophagia</taxon>
        <taxon>Chitinophagales</taxon>
        <taxon>Chitinophagaceae</taxon>
        <taxon>Niabella</taxon>
    </lineage>
</organism>
<evidence type="ECO:0000313" key="7">
    <source>
        <dbReference type="Proteomes" id="UP001199816"/>
    </source>
</evidence>
<dbReference type="EMBL" id="JAJNEC010000005">
    <property type="protein sequence ID" value="MCD2424770.1"/>
    <property type="molecule type" value="Genomic_DNA"/>
</dbReference>
<protein>
    <submittedName>
        <fullName evidence="6">Isoprenylcysteine carboxylmethyltransferase family protein</fullName>
    </submittedName>
</protein>
<dbReference type="Pfam" id="PF04191">
    <property type="entry name" value="PEMT"/>
    <property type="match status" value="1"/>
</dbReference>
<evidence type="ECO:0000256" key="3">
    <source>
        <dbReference type="ARBA" id="ARBA00022989"/>
    </source>
</evidence>
<keyword evidence="2 5" id="KW-0812">Transmembrane</keyword>
<comment type="caution">
    <text evidence="6">The sequence shown here is derived from an EMBL/GenBank/DDBJ whole genome shotgun (WGS) entry which is preliminary data.</text>
</comment>